<dbReference type="InterPro" id="IPR035906">
    <property type="entry name" value="MetI-like_sf"/>
</dbReference>
<evidence type="ECO:0000256" key="4">
    <source>
        <dbReference type="ARBA" id="ARBA00022596"/>
    </source>
</evidence>
<evidence type="ECO:0000256" key="12">
    <source>
        <dbReference type="ARBA" id="ARBA00044774"/>
    </source>
</evidence>
<dbReference type="PANTHER" id="PTHR43163:SF6">
    <property type="entry name" value="DIPEPTIDE TRANSPORT SYSTEM PERMEASE PROTEIN DPPB-RELATED"/>
    <property type="match status" value="1"/>
</dbReference>
<reference evidence="15 16" key="1">
    <citation type="submission" date="2018-03" db="EMBL/GenBank/DDBJ databases">
        <title>Brevisbacillus phylogenomics.</title>
        <authorList>
            <person name="Dunlap C."/>
        </authorList>
    </citation>
    <scope>NUCLEOTIDE SEQUENCE [LARGE SCALE GENOMIC DNA]</scope>
    <source>
        <strain evidence="15 16">NRRL NRS-1210</strain>
    </source>
</reference>
<dbReference type="Pfam" id="PF00528">
    <property type="entry name" value="BPD_transp_1"/>
    <property type="match status" value="1"/>
</dbReference>
<comment type="similarity">
    <text evidence="10">Belongs to the binding-protein-dependent transport system permease family. OppBC subfamily.</text>
</comment>
<dbReference type="GO" id="GO:0005886">
    <property type="term" value="C:plasma membrane"/>
    <property type="evidence" value="ECO:0007669"/>
    <property type="project" value="UniProtKB-SubCell"/>
</dbReference>
<dbReference type="InterPro" id="IPR000515">
    <property type="entry name" value="MetI-like"/>
</dbReference>
<keyword evidence="16" id="KW-1185">Reference proteome</keyword>
<feature type="transmembrane region" description="Helical" evidence="13">
    <location>
        <begin position="229"/>
        <end position="256"/>
    </location>
</feature>
<proteinExistence type="inferred from homology"/>
<evidence type="ECO:0000259" key="14">
    <source>
        <dbReference type="PROSITE" id="PS50928"/>
    </source>
</evidence>
<evidence type="ECO:0000256" key="13">
    <source>
        <dbReference type="RuleBase" id="RU363032"/>
    </source>
</evidence>
<evidence type="ECO:0000256" key="11">
    <source>
        <dbReference type="ARBA" id="ARBA00038669"/>
    </source>
</evidence>
<dbReference type="NCBIfam" id="NF045469">
    <property type="entry name" value="Opp1B"/>
    <property type="match status" value="1"/>
</dbReference>
<gene>
    <name evidence="15" type="ORF">C7R93_12405</name>
</gene>
<dbReference type="GO" id="GO:0015099">
    <property type="term" value="F:nickel cation transmembrane transporter activity"/>
    <property type="evidence" value="ECO:0007669"/>
    <property type="project" value="InterPro"/>
</dbReference>
<feature type="transmembrane region" description="Helical" evidence="13">
    <location>
        <begin position="104"/>
        <end position="125"/>
    </location>
</feature>
<dbReference type="PROSITE" id="PS50928">
    <property type="entry name" value="ABC_TM1"/>
    <property type="match status" value="1"/>
</dbReference>
<evidence type="ECO:0000256" key="7">
    <source>
        <dbReference type="ARBA" id="ARBA00023065"/>
    </source>
</evidence>
<dbReference type="RefSeq" id="WP_106839094.1">
    <property type="nucleotide sequence ID" value="NZ_JBCNIW010000029.1"/>
</dbReference>
<evidence type="ECO:0000256" key="2">
    <source>
        <dbReference type="ARBA" id="ARBA00022448"/>
    </source>
</evidence>
<evidence type="ECO:0000256" key="10">
    <source>
        <dbReference type="ARBA" id="ARBA00024202"/>
    </source>
</evidence>
<dbReference type="InterPro" id="IPR050036">
    <property type="entry name" value="CntB"/>
</dbReference>
<evidence type="ECO:0000256" key="6">
    <source>
        <dbReference type="ARBA" id="ARBA00022989"/>
    </source>
</evidence>
<dbReference type="AlphaFoldDB" id="A0A2P7V8I0"/>
<comment type="subcellular location">
    <subcellularLocation>
        <location evidence="1 13">Cell membrane</location>
        <topology evidence="1 13">Multi-pass membrane protein</topology>
    </subcellularLocation>
</comment>
<dbReference type="CDD" id="cd06261">
    <property type="entry name" value="TM_PBP2"/>
    <property type="match status" value="1"/>
</dbReference>
<feature type="domain" description="ABC transmembrane type-1" evidence="14">
    <location>
        <begin position="98"/>
        <end position="295"/>
    </location>
</feature>
<keyword evidence="2 13" id="KW-0813">Transport</keyword>
<organism evidence="15 16">
    <name type="scientific">Brevibacillus fortis</name>
    <dbReference type="NCBI Taxonomy" id="2126352"/>
    <lineage>
        <taxon>Bacteria</taxon>
        <taxon>Bacillati</taxon>
        <taxon>Bacillota</taxon>
        <taxon>Bacilli</taxon>
        <taxon>Bacillales</taxon>
        <taxon>Paenibacillaceae</taxon>
        <taxon>Brevibacillus</taxon>
    </lineage>
</organism>
<feature type="transmembrane region" description="Helical" evidence="13">
    <location>
        <begin position="137"/>
        <end position="160"/>
    </location>
</feature>
<protein>
    <recommendedName>
        <fullName evidence="12">Nickel import system permease protein NikB</fullName>
    </recommendedName>
</protein>
<comment type="subunit">
    <text evidence="11">The complex is composed of two ATP-binding proteins (NikD and NikE), two transmembrane proteins (NikB and NikC) and a solute-binding protein (NikA).</text>
</comment>
<keyword evidence="5 13" id="KW-0812">Transmembrane</keyword>
<evidence type="ECO:0000256" key="3">
    <source>
        <dbReference type="ARBA" id="ARBA00022475"/>
    </source>
</evidence>
<sequence length="312" mass="35177">MIWFIVKRLSMLIPILFGISLLTFLLIRLAPGDPAEAYLRLSHIPPTNQAIQEMNVKLGLDKPLIVQYVDWLGKVVRLDFGISYVSKQPVWDELMLYFPATLQLTITAVILTVCISVPIGIFSALYKGGMFDHLSRILSFVGASMPTFWLGFLFMYFFSIKLDLLPVVGRGSLAHLVLPSLTLAFAYISTYTRLLRTSMLENLHQPFVFYARVRGLQERVIIGRHVLKMALLPVVTAFGMTIGNMLTGAFIVESIFAWPGLGRFFVSALSHRDYPVVQSCILLMGVIFVVCNLLVDIAYGLLDPRIRWKGER</sequence>
<feature type="transmembrane region" description="Helical" evidence="13">
    <location>
        <begin position="172"/>
        <end position="190"/>
    </location>
</feature>
<keyword evidence="8" id="KW-0921">Nickel transport</keyword>
<dbReference type="SUPFAM" id="SSF161098">
    <property type="entry name" value="MetI-like"/>
    <property type="match status" value="1"/>
</dbReference>
<keyword evidence="6 13" id="KW-1133">Transmembrane helix</keyword>
<evidence type="ECO:0000256" key="8">
    <source>
        <dbReference type="ARBA" id="ARBA00023112"/>
    </source>
</evidence>
<evidence type="ECO:0000256" key="1">
    <source>
        <dbReference type="ARBA" id="ARBA00004651"/>
    </source>
</evidence>
<comment type="caution">
    <text evidence="15">The sequence shown here is derived from an EMBL/GenBank/DDBJ whole genome shotgun (WGS) entry which is preliminary data.</text>
</comment>
<dbReference type="InterPro" id="IPR050045">
    <property type="entry name" value="Opp2B"/>
</dbReference>
<dbReference type="NCBIfam" id="NF045470">
    <property type="entry name" value="Opp2B"/>
    <property type="match status" value="1"/>
</dbReference>
<keyword evidence="9 13" id="KW-0472">Membrane</keyword>
<dbReference type="Pfam" id="PF19300">
    <property type="entry name" value="BPD_transp_1_N"/>
    <property type="match status" value="1"/>
</dbReference>
<dbReference type="Proteomes" id="UP000240419">
    <property type="component" value="Unassembled WGS sequence"/>
</dbReference>
<evidence type="ECO:0000256" key="5">
    <source>
        <dbReference type="ARBA" id="ARBA00022692"/>
    </source>
</evidence>
<name>A0A2P7V8I0_9BACL</name>
<accession>A0A2P7V8I0</accession>
<dbReference type="OrthoDB" id="24153at2"/>
<keyword evidence="4" id="KW-0533">Nickel</keyword>
<evidence type="ECO:0000256" key="9">
    <source>
        <dbReference type="ARBA" id="ARBA00023136"/>
    </source>
</evidence>
<dbReference type="EMBL" id="PXZM01000018">
    <property type="protein sequence ID" value="PSJ95527.1"/>
    <property type="molecule type" value="Genomic_DNA"/>
</dbReference>
<keyword evidence="3" id="KW-1003">Cell membrane</keyword>
<dbReference type="InterPro" id="IPR045621">
    <property type="entry name" value="BPD_transp_1_N"/>
</dbReference>
<evidence type="ECO:0000313" key="15">
    <source>
        <dbReference type="EMBL" id="PSJ95527.1"/>
    </source>
</evidence>
<keyword evidence="7" id="KW-0406">Ion transport</keyword>
<dbReference type="Gene3D" id="1.10.3720.10">
    <property type="entry name" value="MetI-like"/>
    <property type="match status" value="1"/>
</dbReference>
<evidence type="ECO:0000313" key="16">
    <source>
        <dbReference type="Proteomes" id="UP000240419"/>
    </source>
</evidence>
<dbReference type="PANTHER" id="PTHR43163">
    <property type="entry name" value="DIPEPTIDE TRANSPORT SYSTEM PERMEASE PROTEIN DPPB-RELATED"/>
    <property type="match status" value="1"/>
</dbReference>
<feature type="transmembrane region" description="Helical" evidence="13">
    <location>
        <begin position="276"/>
        <end position="302"/>
    </location>
</feature>